<reference evidence="4" key="1">
    <citation type="submission" date="2016-11" db="EMBL/GenBank/DDBJ databases">
        <title>The genome sequence of Colletotrichum cuscutae.</title>
        <authorList>
            <person name="Baroncelli R."/>
        </authorList>
    </citation>
    <scope>NUCLEOTIDE SEQUENCE</scope>
    <source>
        <strain evidence="4">IMI 304802</strain>
    </source>
</reference>
<organism evidence="4 5">
    <name type="scientific">Colletotrichum cuscutae</name>
    <dbReference type="NCBI Taxonomy" id="1209917"/>
    <lineage>
        <taxon>Eukaryota</taxon>
        <taxon>Fungi</taxon>
        <taxon>Dikarya</taxon>
        <taxon>Ascomycota</taxon>
        <taxon>Pezizomycotina</taxon>
        <taxon>Sordariomycetes</taxon>
        <taxon>Hypocreomycetidae</taxon>
        <taxon>Glomerellales</taxon>
        <taxon>Glomerellaceae</taxon>
        <taxon>Colletotrichum</taxon>
        <taxon>Colletotrichum acutatum species complex</taxon>
    </lineage>
</organism>
<gene>
    <name evidence="4" type="ORF">CCUS01_08962</name>
</gene>
<evidence type="ECO:0000313" key="5">
    <source>
        <dbReference type="Proteomes" id="UP001239213"/>
    </source>
</evidence>
<feature type="chain" id="PRO_5042581832" evidence="3">
    <location>
        <begin position="22"/>
        <end position="559"/>
    </location>
</feature>
<keyword evidence="3" id="KW-0732">Signal</keyword>
<evidence type="ECO:0000256" key="2">
    <source>
        <dbReference type="SAM" id="Phobius"/>
    </source>
</evidence>
<evidence type="ECO:0000313" key="4">
    <source>
        <dbReference type="EMBL" id="KAK1460444.1"/>
    </source>
</evidence>
<proteinExistence type="predicted"/>
<keyword evidence="2" id="KW-1133">Transmembrane helix</keyword>
<name>A0AAI9UNM2_9PEZI</name>
<comment type="caution">
    <text evidence="4">The sequence shown here is derived from an EMBL/GenBank/DDBJ whole genome shotgun (WGS) entry which is preliminary data.</text>
</comment>
<keyword evidence="2" id="KW-0812">Transmembrane</keyword>
<feature type="compositionally biased region" description="Basic and acidic residues" evidence="1">
    <location>
        <begin position="40"/>
        <end position="49"/>
    </location>
</feature>
<dbReference type="EMBL" id="MPDP01000274">
    <property type="protein sequence ID" value="KAK1460444.1"/>
    <property type="molecule type" value="Genomic_DNA"/>
</dbReference>
<feature type="compositionally biased region" description="Polar residues" evidence="1">
    <location>
        <begin position="403"/>
        <end position="417"/>
    </location>
</feature>
<dbReference type="Proteomes" id="UP001239213">
    <property type="component" value="Unassembled WGS sequence"/>
</dbReference>
<feature type="region of interest" description="Disordered" evidence="1">
    <location>
        <begin position="122"/>
        <end position="163"/>
    </location>
</feature>
<keyword evidence="5" id="KW-1185">Reference proteome</keyword>
<feature type="region of interest" description="Disordered" evidence="1">
    <location>
        <begin position="32"/>
        <end position="61"/>
    </location>
</feature>
<protein>
    <submittedName>
        <fullName evidence="4">Uncharacterized protein</fullName>
    </submittedName>
</protein>
<feature type="signal peptide" evidence="3">
    <location>
        <begin position="1"/>
        <end position="21"/>
    </location>
</feature>
<sequence>MVKACLPRIVLLCVLASLVLAAVAADEGSGRRAKWVNNGGDHRSPAEPQRRRRRGAGHDMVEDLLGKRVLPPTASTDEHKPARLEDRVVLSVPTPAALFGRQAIGNPIDAINSASRSAQQAIASASQSAREAIQQANDQVRQAGDRQRQAEEQARQANDAATRASISANNAVVQAQASAKEGILNAQNAAKESASKQVADNFAMVTASAQTQLASQVASIQASASASAAQAIAVATQSASAAISNAQQQAQQQIQAARVRGSFVVTPWSLRDCVSFKTSNLLTQDDANLRVSQAQGAAVSVTQAALAVVGAIIGSSLLTILGFYIFTRYRRNKRKDQTARELRREISYPKQNTLMTTNALAINNGYPQDVKRPISPTRPETARTTGSSGGMGYAVSDFGDGQPNFSRQTTFVSSTAPQMGMGTIQREQSVSRRPVPPSPKKPPYSLFPPRSRDGTPATSLPATPAPARDREKEAPPPLTINPGTGPPPASVQAQAQGPANNEKLDRVDEESDEFGEGTKNWLRRTQTVSPFGDLADTPTREKDPNWPFARSNSPPPPTR</sequence>
<accession>A0AAI9UNM2</accession>
<feature type="transmembrane region" description="Helical" evidence="2">
    <location>
        <begin position="304"/>
        <end position="326"/>
    </location>
</feature>
<feature type="region of interest" description="Disordered" evidence="1">
    <location>
        <begin position="365"/>
        <end position="559"/>
    </location>
</feature>
<feature type="compositionally biased region" description="Low complexity" evidence="1">
    <location>
        <begin position="455"/>
        <end position="466"/>
    </location>
</feature>
<feature type="compositionally biased region" description="Pro residues" evidence="1">
    <location>
        <begin position="434"/>
        <end position="446"/>
    </location>
</feature>
<feature type="compositionally biased region" description="Basic and acidic residues" evidence="1">
    <location>
        <begin position="143"/>
        <end position="154"/>
    </location>
</feature>
<evidence type="ECO:0000256" key="3">
    <source>
        <dbReference type="SAM" id="SignalP"/>
    </source>
</evidence>
<evidence type="ECO:0000256" key="1">
    <source>
        <dbReference type="SAM" id="MobiDB-lite"/>
    </source>
</evidence>
<dbReference type="AlphaFoldDB" id="A0AAI9UNM2"/>
<feature type="compositionally biased region" description="Pro residues" evidence="1">
    <location>
        <begin position="475"/>
        <end position="489"/>
    </location>
</feature>
<keyword evidence="2" id="KW-0472">Membrane</keyword>
<feature type="compositionally biased region" description="Low complexity" evidence="1">
    <location>
        <begin position="122"/>
        <end position="136"/>
    </location>
</feature>